<reference evidence="1" key="1">
    <citation type="journal article" date="2015" name="Nature">
        <title>Complex archaea that bridge the gap between prokaryotes and eukaryotes.</title>
        <authorList>
            <person name="Spang A."/>
            <person name="Saw J.H."/>
            <person name="Jorgensen S.L."/>
            <person name="Zaremba-Niedzwiedzka K."/>
            <person name="Martijn J."/>
            <person name="Lind A.E."/>
            <person name="van Eijk R."/>
            <person name="Schleper C."/>
            <person name="Guy L."/>
            <person name="Ettema T.J."/>
        </authorList>
    </citation>
    <scope>NUCLEOTIDE SEQUENCE</scope>
</reference>
<dbReference type="EMBL" id="LAZR01000700">
    <property type="protein sequence ID" value="KKN60314.1"/>
    <property type="molecule type" value="Genomic_DNA"/>
</dbReference>
<comment type="caution">
    <text evidence="1">The sequence shown here is derived from an EMBL/GenBank/DDBJ whole genome shotgun (WGS) entry which is preliminary data.</text>
</comment>
<organism evidence="1">
    <name type="scientific">marine sediment metagenome</name>
    <dbReference type="NCBI Taxonomy" id="412755"/>
    <lineage>
        <taxon>unclassified sequences</taxon>
        <taxon>metagenomes</taxon>
        <taxon>ecological metagenomes</taxon>
    </lineage>
</organism>
<proteinExistence type="predicted"/>
<protein>
    <submittedName>
        <fullName evidence="1">Uncharacterized protein</fullName>
    </submittedName>
</protein>
<name>A0A0F9RZR6_9ZZZZ</name>
<sequence>MAWRKIVIAKVKCPSCKGSLKVVRQNKFHLNSDQFDAIRAGDYYCKVCPEEVGTAKKANTGYAYFWASQVKEKAQSSKCGDINETNVCELPLGHTEPHREITDSHYVEWGELQRAPTDRY</sequence>
<gene>
    <name evidence="1" type="ORF">LCGC14_0533640</name>
</gene>
<accession>A0A0F9RZR6</accession>
<evidence type="ECO:0000313" key="1">
    <source>
        <dbReference type="EMBL" id="KKN60314.1"/>
    </source>
</evidence>
<dbReference type="AlphaFoldDB" id="A0A0F9RZR6"/>